<keyword evidence="3" id="KW-1185">Reference proteome</keyword>
<dbReference type="Proteomes" id="UP000593571">
    <property type="component" value="Unassembled WGS sequence"/>
</dbReference>
<comment type="caution">
    <text evidence="2">The sequence shown here is derived from an EMBL/GenBank/DDBJ whole genome shotgun (WGS) entry which is preliminary data.</text>
</comment>
<feature type="compositionally biased region" description="Pro residues" evidence="1">
    <location>
        <begin position="46"/>
        <end position="66"/>
    </location>
</feature>
<evidence type="ECO:0000256" key="1">
    <source>
        <dbReference type="SAM" id="MobiDB-lite"/>
    </source>
</evidence>
<dbReference type="AlphaFoldDB" id="A0A7J8BFW8"/>
<protein>
    <submittedName>
        <fullName evidence="2">Myocilin opposite strand</fullName>
    </submittedName>
</protein>
<organism evidence="2 3">
    <name type="scientific">Rousettus aegyptiacus</name>
    <name type="common">Egyptian fruit bat</name>
    <name type="synonym">Pteropus aegyptiacus</name>
    <dbReference type="NCBI Taxonomy" id="9407"/>
    <lineage>
        <taxon>Eukaryota</taxon>
        <taxon>Metazoa</taxon>
        <taxon>Chordata</taxon>
        <taxon>Craniata</taxon>
        <taxon>Vertebrata</taxon>
        <taxon>Euteleostomi</taxon>
        <taxon>Mammalia</taxon>
        <taxon>Eutheria</taxon>
        <taxon>Laurasiatheria</taxon>
        <taxon>Chiroptera</taxon>
        <taxon>Yinpterochiroptera</taxon>
        <taxon>Pteropodoidea</taxon>
        <taxon>Pteropodidae</taxon>
        <taxon>Rousettinae</taxon>
        <taxon>Rousettus</taxon>
    </lineage>
</organism>
<name>A0A7J8BFW8_ROUAE</name>
<evidence type="ECO:0000313" key="2">
    <source>
        <dbReference type="EMBL" id="KAF6397379.1"/>
    </source>
</evidence>
<feature type="region of interest" description="Disordered" evidence="1">
    <location>
        <begin position="1"/>
        <end position="20"/>
    </location>
</feature>
<feature type="compositionally biased region" description="Basic and acidic residues" evidence="1">
    <location>
        <begin position="32"/>
        <end position="41"/>
    </location>
</feature>
<proteinExistence type="predicted"/>
<accession>A0A7J8BFW8</accession>
<reference evidence="2 3" key="1">
    <citation type="journal article" date="2020" name="Nature">
        <title>Six reference-quality genomes reveal evolution of bat adaptations.</title>
        <authorList>
            <person name="Jebb D."/>
            <person name="Huang Z."/>
            <person name="Pippel M."/>
            <person name="Hughes G.M."/>
            <person name="Lavrichenko K."/>
            <person name="Devanna P."/>
            <person name="Winkler S."/>
            <person name="Jermiin L.S."/>
            <person name="Skirmuntt E.C."/>
            <person name="Katzourakis A."/>
            <person name="Burkitt-Gray L."/>
            <person name="Ray D.A."/>
            <person name="Sullivan K.A.M."/>
            <person name="Roscito J.G."/>
            <person name="Kirilenko B.M."/>
            <person name="Davalos L.M."/>
            <person name="Corthals A.P."/>
            <person name="Power M.L."/>
            <person name="Jones G."/>
            <person name="Ransome R.D."/>
            <person name="Dechmann D.K.N."/>
            <person name="Locatelli A.G."/>
            <person name="Puechmaille S.J."/>
            <person name="Fedrigo O."/>
            <person name="Jarvis E.D."/>
            <person name="Hiller M."/>
            <person name="Vernes S.C."/>
            <person name="Myers E.W."/>
            <person name="Teeling E.C."/>
        </authorList>
    </citation>
    <scope>NUCLEOTIDE SEQUENCE [LARGE SCALE GENOMIC DNA]</scope>
    <source>
        <strain evidence="2">MRouAeg1</strain>
        <tissue evidence="2">Muscle</tissue>
    </source>
</reference>
<dbReference type="EMBL" id="JACASE010000017">
    <property type="protein sequence ID" value="KAF6397379.1"/>
    <property type="molecule type" value="Genomic_DNA"/>
</dbReference>
<gene>
    <name evidence="2" type="ORF">HJG63_013823</name>
</gene>
<sequence length="72" mass="7411">MAQRPLAGGSVNLPSQDLASEVTRRRLIMAAREELQPRSGDEAGEPGPPPGPADPPVPPAPPPSPAEDPKVS</sequence>
<feature type="region of interest" description="Disordered" evidence="1">
    <location>
        <begin position="32"/>
        <end position="72"/>
    </location>
</feature>
<evidence type="ECO:0000313" key="3">
    <source>
        <dbReference type="Proteomes" id="UP000593571"/>
    </source>
</evidence>